<keyword evidence="4 6" id="KW-0274">FAD</keyword>
<dbReference type="InterPro" id="IPR006091">
    <property type="entry name" value="Acyl-CoA_Oxase/DH_mid-dom"/>
</dbReference>
<name>A0A2A4MNG2_9GAMM</name>
<evidence type="ECO:0000256" key="1">
    <source>
        <dbReference type="ARBA" id="ARBA00001974"/>
    </source>
</evidence>
<dbReference type="GO" id="GO:0050660">
    <property type="term" value="F:flavin adenine dinucleotide binding"/>
    <property type="evidence" value="ECO:0007669"/>
    <property type="project" value="InterPro"/>
</dbReference>
<dbReference type="Pfam" id="PF02771">
    <property type="entry name" value="Acyl-CoA_dh_N"/>
    <property type="match status" value="1"/>
</dbReference>
<keyword evidence="5 6" id="KW-0560">Oxidoreductase</keyword>
<dbReference type="Proteomes" id="UP000218172">
    <property type="component" value="Unassembled WGS sequence"/>
</dbReference>
<dbReference type="InterPro" id="IPR006089">
    <property type="entry name" value="Acyl-CoA_DH_CS"/>
</dbReference>
<comment type="caution">
    <text evidence="10">The sequence shown here is derived from an EMBL/GenBank/DDBJ whole genome shotgun (WGS) entry which is preliminary data.</text>
</comment>
<dbReference type="FunFam" id="1.10.540.10:FF:000026">
    <property type="entry name" value="Acyl-CoA dehydrogenase medium chain"/>
    <property type="match status" value="1"/>
</dbReference>
<dbReference type="InterPro" id="IPR046373">
    <property type="entry name" value="Acyl-CoA_Oxase/DH_mid-dom_sf"/>
</dbReference>
<gene>
    <name evidence="10" type="ORF">COC19_04720</name>
</gene>
<evidence type="ECO:0000313" key="10">
    <source>
        <dbReference type="EMBL" id="PCH61463.1"/>
    </source>
</evidence>
<protein>
    <submittedName>
        <fullName evidence="10">Acyl-CoA dehydrogenase</fullName>
    </submittedName>
</protein>
<feature type="domain" description="Acyl-CoA oxidase/dehydrogenase middle" evidence="8">
    <location>
        <begin position="126"/>
        <end position="225"/>
    </location>
</feature>
<dbReference type="Pfam" id="PF00441">
    <property type="entry name" value="Acyl-CoA_dh_1"/>
    <property type="match status" value="1"/>
</dbReference>
<dbReference type="InterPro" id="IPR037069">
    <property type="entry name" value="AcylCoA_DH/ox_N_sf"/>
</dbReference>
<dbReference type="InterPro" id="IPR009075">
    <property type="entry name" value="AcylCo_DH/oxidase_C"/>
</dbReference>
<dbReference type="Gene3D" id="1.20.140.10">
    <property type="entry name" value="Butyryl-CoA Dehydrogenase, subunit A, domain 3"/>
    <property type="match status" value="1"/>
</dbReference>
<feature type="domain" description="Acyl-CoA dehydrogenase/oxidase C-terminal" evidence="7">
    <location>
        <begin position="238"/>
        <end position="385"/>
    </location>
</feature>
<evidence type="ECO:0000259" key="8">
    <source>
        <dbReference type="Pfam" id="PF02770"/>
    </source>
</evidence>
<organism evidence="10 11">
    <name type="scientific">SAR86 cluster bacterium</name>
    <dbReference type="NCBI Taxonomy" id="2030880"/>
    <lineage>
        <taxon>Bacteria</taxon>
        <taxon>Pseudomonadati</taxon>
        <taxon>Pseudomonadota</taxon>
        <taxon>Gammaproteobacteria</taxon>
        <taxon>SAR86 cluster</taxon>
    </lineage>
</organism>
<accession>A0A2A4MNG2</accession>
<dbReference type="PROSITE" id="PS00073">
    <property type="entry name" value="ACYL_COA_DH_2"/>
    <property type="match status" value="1"/>
</dbReference>
<dbReference type="PANTHER" id="PTHR43884">
    <property type="entry name" value="ACYL-COA DEHYDROGENASE"/>
    <property type="match status" value="1"/>
</dbReference>
<feature type="domain" description="Acyl-CoA dehydrogenase/oxidase N-terminal" evidence="9">
    <location>
        <begin position="12"/>
        <end position="122"/>
    </location>
</feature>
<dbReference type="FunFam" id="2.40.110.10:FF:000002">
    <property type="entry name" value="Acyl-CoA dehydrogenase fadE12"/>
    <property type="match status" value="1"/>
</dbReference>
<comment type="cofactor">
    <cofactor evidence="1 6">
        <name>FAD</name>
        <dbReference type="ChEBI" id="CHEBI:57692"/>
    </cofactor>
</comment>
<evidence type="ECO:0000256" key="4">
    <source>
        <dbReference type="ARBA" id="ARBA00022827"/>
    </source>
</evidence>
<evidence type="ECO:0000259" key="7">
    <source>
        <dbReference type="Pfam" id="PF00441"/>
    </source>
</evidence>
<evidence type="ECO:0000259" key="9">
    <source>
        <dbReference type="Pfam" id="PF02771"/>
    </source>
</evidence>
<dbReference type="InterPro" id="IPR009100">
    <property type="entry name" value="AcylCoA_DH/oxidase_NM_dom_sf"/>
</dbReference>
<dbReference type="SUPFAM" id="SSF56645">
    <property type="entry name" value="Acyl-CoA dehydrogenase NM domain-like"/>
    <property type="match status" value="1"/>
</dbReference>
<dbReference type="PANTHER" id="PTHR43884:SF12">
    <property type="entry name" value="ISOVALERYL-COA DEHYDROGENASE, MITOCHONDRIAL-RELATED"/>
    <property type="match status" value="1"/>
</dbReference>
<dbReference type="Pfam" id="PF02770">
    <property type="entry name" value="Acyl-CoA_dh_M"/>
    <property type="match status" value="1"/>
</dbReference>
<evidence type="ECO:0000256" key="6">
    <source>
        <dbReference type="RuleBase" id="RU362125"/>
    </source>
</evidence>
<dbReference type="InterPro" id="IPR036250">
    <property type="entry name" value="AcylCo_DH-like_C"/>
</dbReference>
<keyword evidence="3 6" id="KW-0285">Flavoprotein</keyword>
<dbReference type="SUPFAM" id="SSF47203">
    <property type="entry name" value="Acyl-CoA dehydrogenase C-terminal domain-like"/>
    <property type="match status" value="1"/>
</dbReference>
<evidence type="ECO:0000313" key="11">
    <source>
        <dbReference type="Proteomes" id="UP000218172"/>
    </source>
</evidence>
<dbReference type="AlphaFoldDB" id="A0A2A4MNG2"/>
<dbReference type="Gene3D" id="2.40.110.10">
    <property type="entry name" value="Butyryl-CoA Dehydrogenase, subunit A, domain 2"/>
    <property type="match status" value="1"/>
</dbReference>
<evidence type="ECO:0000256" key="3">
    <source>
        <dbReference type="ARBA" id="ARBA00022630"/>
    </source>
</evidence>
<proteinExistence type="inferred from homology"/>
<sequence>MLEDHVSPWMDEELLILRDAVRKFYEKEFVPHREKWEKQGFVDRQAWIKAGQAGILCASIATQYGGGGGGFKHEMVIMEELGRAGINGFGNSVHSGMVAHYINAYGSEEQKLKWLPKMASGELISAIAMTEPGTGSDLQAVATTAIRRGDNYILNGQKTFLTNGMSADLICIVAKTDPGESAKGVSLIMLEAEDVEGEGGFSRGRNLEKIGMKSQDTAEIFFDDVVVPVENLLGGVEGKGFTQLMQQLPQERLIIAAGACVVMEQALFHTSEYVKQRKAFGKRIIDFQNTQFRLAERYTEAKIARVFIDDCIVKLTEGKLDNTTAAMAKWWTTQKQCEIVDECLQFFGGYGYMMEYPIARMYIDSRIQKIYGGSNEIMKLLIAREI</sequence>
<comment type="similarity">
    <text evidence="2 6">Belongs to the acyl-CoA dehydrogenase family.</text>
</comment>
<dbReference type="FunFam" id="1.20.140.10:FF:000001">
    <property type="entry name" value="Acyl-CoA dehydrogenase"/>
    <property type="match status" value="1"/>
</dbReference>
<evidence type="ECO:0000256" key="5">
    <source>
        <dbReference type="ARBA" id="ARBA00023002"/>
    </source>
</evidence>
<reference evidence="11" key="1">
    <citation type="submission" date="2017-08" db="EMBL/GenBank/DDBJ databases">
        <title>A dynamic microbial community with high functional redundancy inhabits the cold, oxic subseafloor aquifer.</title>
        <authorList>
            <person name="Tully B.J."/>
            <person name="Wheat C.G."/>
            <person name="Glazer B.T."/>
            <person name="Huber J.A."/>
        </authorList>
    </citation>
    <scope>NUCLEOTIDE SEQUENCE [LARGE SCALE GENOMIC DNA]</scope>
</reference>
<dbReference type="GO" id="GO:0003995">
    <property type="term" value="F:acyl-CoA dehydrogenase activity"/>
    <property type="evidence" value="ECO:0007669"/>
    <property type="project" value="InterPro"/>
</dbReference>
<evidence type="ECO:0000256" key="2">
    <source>
        <dbReference type="ARBA" id="ARBA00009347"/>
    </source>
</evidence>
<dbReference type="InterPro" id="IPR013786">
    <property type="entry name" value="AcylCoA_DH/ox_N"/>
</dbReference>
<dbReference type="Gene3D" id="1.10.540.10">
    <property type="entry name" value="Acyl-CoA dehydrogenase/oxidase, N-terminal domain"/>
    <property type="match status" value="1"/>
</dbReference>
<dbReference type="EMBL" id="NVQR01000066">
    <property type="protein sequence ID" value="PCH61463.1"/>
    <property type="molecule type" value="Genomic_DNA"/>
</dbReference>